<feature type="region of interest" description="Disordered" evidence="7">
    <location>
        <begin position="580"/>
        <end position="612"/>
    </location>
</feature>
<feature type="region of interest" description="Disordered" evidence="7">
    <location>
        <begin position="673"/>
        <end position="734"/>
    </location>
</feature>
<organism evidence="9 10">
    <name type="scientific">Endocarpon pusillum</name>
    <dbReference type="NCBI Taxonomy" id="364733"/>
    <lineage>
        <taxon>Eukaryota</taxon>
        <taxon>Fungi</taxon>
        <taxon>Dikarya</taxon>
        <taxon>Ascomycota</taxon>
        <taxon>Pezizomycotina</taxon>
        <taxon>Eurotiomycetes</taxon>
        <taxon>Chaetothyriomycetidae</taxon>
        <taxon>Verrucariales</taxon>
        <taxon>Verrucariaceae</taxon>
        <taxon>Endocarpon</taxon>
    </lineage>
</organism>
<keyword evidence="2" id="KW-0862">Zinc</keyword>
<keyword evidence="6" id="KW-0539">Nucleus</keyword>
<evidence type="ECO:0000256" key="7">
    <source>
        <dbReference type="SAM" id="MobiDB-lite"/>
    </source>
</evidence>
<dbReference type="PANTHER" id="PTHR31313">
    <property type="entry name" value="TY1 ENHANCER ACTIVATOR"/>
    <property type="match status" value="1"/>
</dbReference>
<evidence type="ECO:0000256" key="3">
    <source>
        <dbReference type="ARBA" id="ARBA00023015"/>
    </source>
</evidence>
<feature type="compositionally biased region" description="Polar residues" evidence="7">
    <location>
        <begin position="718"/>
        <end position="734"/>
    </location>
</feature>
<reference evidence="9" key="1">
    <citation type="submission" date="2020-02" db="EMBL/GenBank/DDBJ databases">
        <authorList>
            <person name="Palmer J.M."/>
        </authorList>
    </citation>
    <scope>NUCLEOTIDE SEQUENCE</scope>
    <source>
        <strain evidence="9">EPUS1.4</strain>
        <tissue evidence="9">Thallus</tissue>
    </source>
</reference>
<feature type="compositionally biased region" description="Polar residues" evidence="7">
    <location>
        <begin position="594"/>
        <end position="612"/>
    </location>
</feature>
<evidence type="ECO:0000313" key="10">
    <source>
        <dbReference type="Proteomes" id="UP000606974"/>
    </source>
</evidence>
<feature type="region of interest" description="Disordered" evidence="7">
    <location>
        <begin position="76"/>
        <end position="95"/>
    </location>
</feature>
<sequence length="769" mass="86309">MIDQDISGADREIDSEEASSYHFVNPSDSTTIQNTKPALDYTTMAPVARSISEPSEQDSSTAEGLSEALGELKIDESGTAPYLRRPSRNVAEPAAPVRDKEIELPPLDTRYGSQIRIPPALMPSEEDAEQYFKIFFSDVHPYVPVVNRSHFYQQWQTDRSSISPLLLEAMLACAGRLSDDPAQGAQWLALANKQEDSFLDTPRLSTIQALLLLLKAREAAPKRGYYYRSWMTCKIIASMAKDLELHEHHEVHRNEKTCASSPVECLAKTRVWQTLMVCETVIGGPQGRYDYEVDIETVDIDTRPPCSEIDPFEASISRQFAYFVRNVRNIRTIAETYHELRKTEGWGGHPKFVAHNQAFDSWPDALPEDLQLNLSADGTPPLLRSHFIGNMHVHYQLGRIMLQRPQLMALASKSFAADSAWKQHMTSCYTSAKVLCRLQEAIISQFGLQGLLCMVRGINFTIYAVLTCVMLHLVAITSPDPELYGDARDFFTRHMRILEECINACPMQDMKAQIDALREAFSADKDKPFELKMSFPYGTPSDSYQPSPPMESHYPRLQMPDNESYRQQRTQPYPLQIMTPPVSAISGESGVDSPLSQPNRGTGPPSNSASHSMNTYVQAYPQPSMPSVDETQWNPTPIFHHWNTAFSIPQAALAPPPPSATTTSPAMNFPVVQQQTHTPISPSNPNPYMTQYASSAKGTVTSTPQAQPQPQPQPQPHEQMSQAQQSSYQGTFVSSKEWQQSVASVYDPDGLKRRWIYAEVDNQPQKRMR</sequence>
<dbReference type="PANTHER" id="PTHR31313:SF79">
    <property type="entry name" value="C6 FINGER DOMAIN-CONTAINING PROTEIN"/>
    <property type="match status" value="1"/>
</dbReference>
<comment type="caution">
    <text evidence="9">The sequence shown here is derived from an EMBL/GenBank/DDBJ whole genome shotgun (WGS) entry which is preliminary data.</text>
</comment>
<evidence type="ECO:0000256" key="6">
    <source>
        <dbReference type="ARBA" id="ARBA00023242"/>
    </source>
</evidence>
<dbReference type="InterPro" id="IPR007219">
    <property type="entry name" value="XnlR_reg_dom"/>
</dbReference>
<dbReference type="GO" id="GO:0003677">
    <property type="term" value="F:DNA binding"/>
    <property type="evidence" value="ECO:0007669"/>
    <property type="project" value="UniProtKB-KW"/>
</dbReference>
<name>A0A8H7ALJ8_9EURO</name>
<accession>A0A8H7ALJ8</accession>
<evidence type="ECO:0000259" key="8">
    <source>
        <dbReference type="Pfam" id="PF04082"/>
    </source>
</evidence>
<dbReference type="EMBL" id="JAACFV010000020">
    <property type="protein sequence ID" value="KAF7511395.1"/>
    <property type="molecule type" value="Genomic_DNA"/>
</dbReference>
<feature type="compositionally biased region" description="Polar residues" evidence="7">
    <location>
        <begin position="26"/>
        <end position="36"/>
    </location>
</feature>
<evidence type="ECO:0000256" key="4">
    <source>
        <dbReference type="ARBA" id="ARBA00023125"/>
    </source>
</evidence>
<dbReference type="AlphaFoldDB" id="A0A8H7ALJ8"/>
<feature type="compositionally biased region" description="Polar residues" evidence="7">
    <location>
        <begin position="673"/>
        <end position="703"/>
    </location>
</feature>
<feature type="region of interest" description="Disordered" evidence="7">
    <location>
        <begin position="1"/>
        <end position="65"/>
    </location>
</feature>
<protein>
    <recommendedName>
        <fullName evidence="8">Xylanolytic transcriptional activator regulatory domain-containing protein</fullName>
    </recommendedName>
</protein>
<feature type="region of interest" description="Disordered" evidence="7">
    <location>
        <begin position="750"/>
        <end position="769"/>
    </location>
</feature>
<dbReference type="InterPro" id="IPR051615">
    <property type="entry name" value="Transcr_Regulatory_Elem"/>
</dbReference>
<keyword evidence="3" id="KW-0805">Transcription regulation</keyword>
<dbReference type="GO" id="GO:0008270">
    <property type="term" value="F:zinc ion binding"/>
    <property type="evidence" value="ECO:0007669"/>
    <property type="project" value="InterPro"/>
</dbReference>
<gene>
    <name evidence="9" type="ORF">GJ744_004584</name>
</gene>
<dbReference type="CDD" id="cd12148">
    <property type="entry name" value="fungal_TF_MHR"/>
    <property type="match status" value="1"/>
</dbReference>
<evidence type="ECO:0000256" key="2">
    <source>
        <dbReference type="ARBA" id="ARBA00022833"/>
    </source>
</evidence>
<dbReference type="GO" id="GO:0006351">
    <property type="term" value="P:DNA-templated transcription"/>
    <property type="evidence" value="ECO:0007669"/>
    <property type="project" value="InterPro"/>
</dbReference>
<evidence type="ECO:0000313" key="9">
    <source>
        <dbReference type="EMBL" id="KAF7511395.1"/>
    </source>
</evidence>
<evidence type="ECO:0000256" key="5">
    <source>
        <dbReference type="ARBA" id="ARBA00023163"/>
    </source>
</evidence>
<keyword evidence="4" id="KW-0238">DNA-binding</keyword>
<evidence type="ECO:0000256" key="1">
    <source>
        <dbReference type="ARBA" id="ARBA00022723"/>
    </source>
</evidence>
<dbReference type="Proteomes" id="UP000606974">
    <property type="component" value="Unassembled WGS sequence"/>
</dbReference>
<dbReference type="OrthoDB" id="2283631at2759"/>
<feature type="domain" description="Xylanolytic transcriptional activator regulatory" evidence="8">
    <location>
        <begin position="133"/>
        <end position="255"/>
    </location>
</feature>
<proteinExistence type="predicted"/>
<keyword evidence="10" id="KW-1185">Reference proteome</keyword>
<feature type="compositionally biased region" description="Polar residues" evidence="7">
    <location>
        <begin position="52"/>
        <end position="63"/>
    </location>
</feature>
<keyword evidence="5" id="KW-0804">Transcription</keyword>
<dbReference type="Pfam" id="PF04082">
    <property type="entry name" value="Fungal_trans"/>
    <property type="match status" value="1"/>
</dbReference>
<feature type="region of interest" description="Disordered" evidence="7">
    <location>
        <begin position="538"/>
        <end position="567"/>
    </location>
</feature>
<keyword evidence="1" id="KW-0479">Metal-binding</keyword>